<dbReference type="AlphaFoldDB" id="A0A0F9DPQ5"/>
<name>A0A0F9DPQ5_9ZZZZ</name>
<organism evidence="1">
    <name type="scientific">marine sediment metagenome</name>
    <dbReference type="NCBI Taxonomy" id="412755"/>
    <lineage>
        <taxon>unclassified sequences</taxon>
        <taxon>metagenomes</taxon>
        <taxon>ecological metagenomes</taxon>
    </lineage>
</organism>
<proteinExistence type="predicted"/>
<accession>A0A0F9DPQ5</accession>
<evidence type="ECO:0000313" key="1">
    <source>
        <dbReference type="EMBL" id="KKL63753.1"/>
    </source>
</evidence>
<comment type="caution">
    <text evidence="1">The sequence shown here is derived from an EMBL/GenBank/DDBJ whole genome shotgun (WGS) entry which is preliminary data.</text>
</comment>
<sequence length="188" mass="20712">MLIEDGTGSGRTAKVDSENKLVVRATTETEIHHINREESEAYEVYFGISPNSSNPSVDSTQYFAYIKNTSNDGLVIAEMRVWVEQAEYIDIYFNTIGSPIGTTDITPVNMNLASGHTANGDFKQGLDITGLSGGVFFDRIRIPADDDDHIRSWPSLILIPKNNIVTFQAGSGGIPIELSIAFYYEIIN</sequence>
<protein>
    <submittedName>
        <fullName evidence="1">Uncharacterized protein</fullName>
    </submittedName>
</protein>
<reference evidence="1" key="1">
    <citation type="journal article" date="2015" name="Nature">
        <title>Complex archaea that bridge the gap between prokaryotes and eukaryotes.</title>
        <authorList>
            <person name="Spang A."/>
            <person name="Saw J.H."/>
            <person name="Jorgensen S.L."/>
            <person name="Zaremba-Niedzwiedzka K."/>
            <person name="Martijn J."/>
            <person name="Lind A.E."/>
            <person name="van Eijk R."/>
            <person name="Schleper C."/>
            <person name="Guy L."/>
            <person name="Ettema T.J."/>
        </authorList>
    </citation>
    <scope>NUCLEOTIDE SEQUENCE</scope>
</reference>
<gene>
    <name evidence="1" type="ORF">LCGC14_2171960</name>
</gene>
<dbReference type="EMBL" id="LAZR01028057">
    <property type="protein sequence ID" value="KKL63753.1"/>
    <property type="molecule type" value="Genomic_DNA"/>
</dbReference>